<dbReference type="SUPFAM" id="SSF54373">
    <property type="entry name" value="FAD-linked reductases, C-terminal domain"/>
    <property type="match status" value="1"/>
</dbReference>
<gene>
    <name evidence="4" type="primary">dadA</name>
    <name evidence="4" type="ORF">HH1059_10100</name>
</gene>
<evidence type="ECO:0000313" key="5">
    <source>
        <dbReference type="Proteomes" id="UP000218890"/>
    </source>
</evidence>
<keyword evidence="5" id="KW-1185">Reference proteome</keyword>
<dbReference type="SUPFAM" id="SSF51905">
    <property type="entry name" value="FAD/NAD(P)-binding domain"/>
    <property type="match status" value="1"/>
</dbReference>
<dbReference type="GO" id="GO:0005737">
    <property type="term" value="C:cytoplasm"/>
    <property type="evidence" value="ECO:0007669"/>
    <property type="project" value="TreeGrafter"/>
</dbReference>
<dbReference type="PANTHER" id="PTHR13847">
    <property type="entry name" value="SARCOSINE DEHYDROGENASE-RELATED"/>
    <property type="match status" value="1"/>
</dbReference>
<dbReference type="Pfam" id="PF01266">
    <property type="entry name" value="DAO"/>
    <property type="match status" value="1"/>
</dbReference>
<dbReference type="Gene3D" id="3.30.9.10">
    <property type="entry name" value="D-Amino Acid Oxidase, subunit A, domain 2"/>
    <property type="match status" value="1"/>
</dbReference>
<dbReference type="EMBL" id="AP017372">
    <property type="protein sequence ID" value="BAU57708.1"/>
    <property type="molecule type" value="Genomic_DNA"/>
</dbReference>
<dbReference type="InterPro" id="IPR006076">
    <property type="entry name" value="FAD-dep_OxRdtase"/>
</dbReference>
<dbReference type="AlphaFoldDB" id="A0A0X8XA51"/>
<dbReference type="Gene3D" id="3.50.50.60">
    <property type="entry name" value="FAD/NAD(P)-binding domain"/>
    <property type="match status" value="2"/>
</dbReference>
<dbReference type="OrthoDB" id="9805337at2"/>
<dbReference type="NCBIfam" id="NF001933">
    <property type="entry name" value="PRK00711.1"/>
    <property type="match status" value="1"/>
</dbReference>
<name>A0A0X8XA51_HALHR</name>
<proteinExistence type="inferred from homology"/>
<accession>A0A0X8XA51</accession>
<dbReference type="PANTHER" id="PTHR13847:SF280">
    <property type="entry name" value="D-AMINO ACID DEHYDROGENASE"/>
    <property type="match status" value="1"/>
</dbReference>
<evidence type="ECO:0000259" key="3">
    <source>
        <dbReference type="Pfam" id="PF01266"/>
    </source>
</evidence>
<evidence type="ECO:0000256" key="2">
    <source>
        <dbReference type="ARBA" id="ARBA00023002"/>
    </source>
</evidence>
<evidence type="ECO:0000313" key="4">
    <source>
        <dbReference type="EMBL" id="BAU57708.1"/>
    </source>
</evidence>
<feature type="domain" description="FAD dependent oxidoreductase" evidence="3">
    <location>
        <begin position="2"/>
        <end position="404"/>
    </location>
</feature>
<dbReference type="InterPro" id="IPR036188">
    <property type="entry name" value="FAD/NAD-bd_sf"/>
</dbReference>
<protein>
    <submittedName>
        <fullName evidence="4">D-amino acid dehydrogenase small subunit</fullName>
    </submittedName>
</protein>
<dbReference type="GO" id="GO:0055130">
    <property type="term" value="P:D-alanine catabolic process"/>
    <property type="evidence" value="ECO:0007669"/>
    <property type="project" value="TreeGrafter"/>
</dbReference>
<dbReference type="Proteomes" id="UP000218890">
    <property type="component" value="Chromosome"/>
</dbReference>
<dbReference type="GO" id="GO:0008718">
    <property type="term" value="F:D-amino-acid dehydrogenase activity"/>
    <property type="evidence" value="ECO:0007669"/>
    <property type="project" value="TreeGrafter"/>
</dbReference>
<dbReference type="GO" id="GO:0005886">
    <property type="term" value="C:plasma membrane"/>
    <property type="evidence" value="ECO:0007669"/>
    <property type="project" value="TreeGrafter"/>
</dbReference>
<keyword evidence="2" id="KW-0560">Oxidoreductase</keyword>
<dbReference type="RefSeq" id="WP_096408976.1">
    <property type="nucleotide sequence ID" value="NZ_AP017372.2"/>
</dbReference>
<sequence length="420" mass="45356">MRIVVVGAGVIGATLTWELTERGHQVILVDRAKEVAHETSYANGGQLHAGHAAPWNSPGMLTDALRWLGRADSPLRIRPERLLGAPWWLMRFLANANKARHRSNARANATLALYSVQRLYDIIEHTGVECQLRRSSILKLFDDRASLQRGIAAAQAVKDLGIRYNVLDRAQTIAREPTLSTSNDSGKLVGSIEYPEDGCADALMFCQGIAKKAAQKGAELRLGNPVIRLRGDQRQGVAGVVTEHGLIDGDAVVVAAGSHCNQLVQPLGLRLPLEPIKGYSVTIPLGDAAELAPNKPIIDDVRKIVLTRLGDRLRIAGKAEISGFDTRLNPDRCNSVREQGLARFPRLAERLGSIPGEHWSGLRPMTCKGTPLLGPTPIRGLHLATGAGHLGWTFAAGAAELVADQLEGKKSAIYTGPYQV</sequence>
<comment type="similarity">
    <text evidence="1">Belongs to the DadA oxidoreductase family.</text>
</comment>
<evidence type="ECO:0000256" key="1">
    <source>
        <dbReference type="ARBA" id="ARBA00009410"/>
    </source>
</evidence>
<dbReference type="KEGG" id="hhk:HH1059_10100"/>
<reference evidence="4" key="1">
    <citation type="submission" date="2016-02" db="EMBL/GenBank/DDBJ databases">
        <title>Halorhodospira halochloris DSM-1059 complete genome, version 2.</title>
        <authorList>
            <person name="Tsukatani Y."/>
        </authorList>
    </citation>
    <scope>NUCLEOTIDE SEQUENCE</scope>
    <source>
        <strain evidence="4">DSM 1059</strain>
    </source>
</reference>
<organism evidence="4 5">
    <name type="scientific">Halorhodospira halochloris</name>
    <name type="common">Ectothiorhodospira halochloris</name>
    <dbReference type="NCBI Taxonomy" id="1052"/>
    <lineage>
        <taxon>Bacteria</taxon>
        <taxon>Pseudomonadati</taxon>
        <taxon>Pseudomonadota</taxon>
        <taxon>Gammaproteobacteria</taxon>
        <taxon>Chromatiales</taxon>
        <taxon>Ectothiorhodospiraceae</taxon>
        <taxon>Halorhodospira</taxon>
    </lineage>
</organism>